<dbReference type="EMBL" id="DSMR01000230">
    <property type="protein sequence ID" value="HET47158.1"/>
    <property type="molecule type" value="Genomic_DNA"/>
</dbReference>
<dbReference type="NCBIfam" id="TIGR02577">
    <property type="entry name" value="cas_TM1794_Cmr2"/>
    <property type="match status" value="1"/>
</dbReference>
<dbReference type="Gene3D" id="3.30.70.270">
    <property type="match status" value="1"/>
</dbReference>
<dbReference type="InterPro" id="IPR054767">
    <property type="entry name" value="Cas10-Cmr2_palm2"/>
</dbReference>
<dbReference type="AlphaFoldDB" id="A0A7C2SR07"/>
<dbReference type="InterPro" id="IPR013407">
    <property type="entry name" value="CRISPR-assoc_prot_Cmr2"/>
</dbReference>
<feature type="domain" description="Cas10/Cmr2 second palm" evidence="4">
    <location>
        <begin position="661"/>
        <end position="780"/>
    </location>
</feature>
<evidence type="ECO:0000313" key="5">
    <source>
        <dbReference type="EMBL" id="HET47158.1"/>
    </source>
</evidence>
<dbReference type="InterPro" id="IPR024615">
    <property type="entry name" value="CRISPR-assoc_Cmr2_N"/>
</dbReference>
<keyword evidence="2" id="KW-0051">Antiviral defense</keyword>
<dbReference type="Pfam" id="PF12469">
    <property type="entry name" value="Cmr2_N"/>
    <property type="match status" value="1"/>
</dbReference>
<evidence type="ECO:0000259" key="4">
    <source>
        <dbReference type="Pfam" id="PF22335"/>
    </source>
</evidence>
<dbReference type="Pfam" id="PF22335">
    <property type="entry name" value="Cas10-Cmr2_palm2"/>
    <property type="match status" value="1"/>
</dbReference>
<accession>A0A7C2SR07</accession>
<dbReference type="InterPro" id="IPR038242">
    <property type="entry name" value="Cmr2_N"/>
</dbReference>
<dbReference type="Gene3D" id="3.30.70.2220">
    <property type="entry name" value="CRISPR-Cas system, Cmr2 subunit, D1 domain, cysteine cluster"/>
    <property type="match status" value="1"/>
</dbReference>
<proteinExistence type="predicted"/>
<evidence type="ECO:0000256" key="2">
    <source>
        <dbReference type="ARBA" id="ARBA00023118"/>
    </source>
</evidence>
<evidence type="ECO:0000259" key="3">
    <source>
        <dbReference type="Pfam" id="PF12469"/>
    </source>
</evidence>
<gene>
    <name evidence="5" type="primary">cas10</name>
    <name evidence="5" type="ORF">ENQ31_03220</name>
</gene>
<comment type="caution">
    <text evidence="5">The sequence shown here is derived from an EMBL/GenBank/DDBJ whole genome shotgun (WGS) entry which is preliminary data.</text>
</comment>
<feature type="domain" description="CRISPR-associated protein Cmr2 N-terminal" evidence="3">
    <location>
        <begin position="200"/>
        <end position="322"/>
    </location>
</feature>
<protein>
    <submittedName>
        <fullName evidence="5">Type III-B CRISPR-associated protein Cas10/Cmr2</fullName>
    </submittedName>
</protein>
<keyword evidence="1" id="KW-0547">Nucleotide-binding</keyword>
<evidence type="ECO:0000256" key="1">
    <source>
        <dbReference type="ARBA" id="ARBA00022741"/>
    </source>
</evidence>
<dbReference type="InterPro" id="IPR043128">
    <property type="entry name" value="Rev_trsase/Diguanyl_cyclase"/>
</dbReference>
<name>A0A7C2SR07_9BACT</name>
<sequence>MMGGNSNIWRIKLVAWTHDPAEKALILMRGPDPHEEAVKDLRQVLHLDDVPQKELELAIRADHWASALDRPQHPQELGHWPPEVHFWKEPELVHPLAGDRYRLSELWEDSREWIELTTFVHLLKLLNEVHPNHEEPLSDEKAFLALWRLAPEKGPTQLKLGHLWRLLPADSRVPDHSIWEHLALTSAIATSFATGDVPALLHVSLGPVQSFIEQARTLSDLWAGSHLLSYLAWHAIKPIAEAFGPDVVIYPSLWGVPLVDVWLQNEKGIPLELPWWEMQSDANPLFRAALPNVFVALVPEKEGNAVLQRVQASVAKALDEIVQAMVQRLLEDAGEPLSEEKTDYLAVQVKEHLEGFPELKYALVPFSPLTDGGDSIKPEGYQRLKELIGKFRESQEGKPSSFLDHPFWKVLEDKLEKKDSRSPGEWAISDTNTAFSVRYQPNPGSLYPALRELADDYLAMAKSVRDFNPQVHEGFRCDLCGERQWLSLPEEEHTRGVPPGRRRSANKTIWLRLEDKPIWGRKGEHLCGRCALKRFWPAYFAEQVTRWQGGEEAGRRVHRFVVSTHTMALARDLQALVEQWSKLDSEQKRAWEAIVQATEGVSPVALPRSLAVELQGKGEVGSLVRRLPALLEEREGEKPSERQREILRQMTSLLGRSPERYYALILMDGDRMGQWVSGDPEVMIPLKKCWHSKLANYVQGLQGGLDLLKCPRPGSASHHQALSGALNTFALQVAPWVVEELFLGRLIYCGGDDLLAMVSVDDLLPCMFMLRCAFSGIFPAGDRNAVWSLYEQLKAIQDEMGAEGDVIARGYVRKGKSSILRVMGGRATASMGAVVAHHMSPLSSVLRQLRAAEKAAKSNGRNSFSIRILKRAGGALSYTARWGFGGINGSGPDVPYDPENFKSYSARERSPMSALFELRDALAIPGVSRRAVYNAVVWLNGMPPNPEAGKLEPEEYQRMLEDLLAYQFKRQGMRPETFRKAGIHWEANEDPATRIAHTLVNVALGQCRPHTEVDGWRSVTEHLSHMLQVAEFLAREGRALGNSGKGGGQ</sequence>
<reference evidence="5" key="1">
    <citation type="journal article" date="2020" name="mSystems">
        <title>Genome- and Community-Level Interaction Insights into Carbon Utilization and Element Cycling Functions of Hydrothermarchaeota in Hydrothermal Sediment.</title>
        <authorList>
            <person name="Zhou Z."/>
            <person name="Liu Y."/>
            <person name="Xu W."/>
            <person name="Pan J."/>
            <person name="Luo Z.H."/>
            <person name="Li M."/>
        </authorList>
    </citation>
    <scope>NUCLEOTIDE SEQUENCE [LARGE SCALE GENOMIC DNA]</scope>
    <source>
        <strain evidence="5">SpSt-299</strain>
    </source>
</reference>
<dbReference type="GO" id="GO:0051607">
    <property type="term" value="P:defense response to virus"/>
    <property type="evidence" value="ECO:0007669"/>
    <property type="project" value="UniProtKB-KW"/>
</dbReference>
<organism evidence="5">
    <name type="scientific">Thermoanaerobaculum aquaticum</name>
    <dbReference type="NCBI Taxonomy" id="1312852"/>
    <lineage>
        <taxon>Bacteria</taxon>
        <taxon>Pseudomonadati</taxon>
        <taxon>Acidobacteriota</taxon>
        <taxon>Thermoanaerobaculia</taxon>
        <taxon>Thermoanaerobaculales</taxon>
        <taxon>Thermoanaerobaculaceae</taxon>
        <taxon>Thermoanaerobaculum</taxon>
    </lineage>
</organism>
<dbReference type="GO" id="GO:0000166">
    <property type="term" value="F:nucleotide binding"/>
    <property type="evidence" value="ECO:0007669"/>
    <property type="project" value="UniProtKB-KW"/>
</dbReference>